<evidence type="ECO:0000259" key="3">
    <source>
        <dbReference type="Pfam" id="PF02775"/>
    </source>
</evidence>
<organism evidence="4">
    <name type="scientific">hydrothermal vent metagenome</name>
    <dbReference type="NCBI Taxonomy" id="652676"/>
    <lineage>
        <taxon>unclassified sequences</taxon>
        <taxon>metagenomes</taxon>
        <taxon>ecological metagenomes</taxon>
    </lineage>
</organism>
<accession>A0A3B0SSM6</accession>
<dbReference type="SUPFAM" id="SSF52518">
    <property type="entry name" value="Thiamin diphosphate-binding fold (THDP-binding)"/>
    <property type="match status" value="1"/>
</dbReference>
<dbReference type="InterPro" id="IPR029061">
    <property type="entry name" value="THDP-binding"/>
</dbReference>
<proteinExistence type="predicted"/>
<evidence type="ECO:0000256" key="2">
    <source>
        <dbReference type="SAM" id="MobiDB-lite"/>
    </source>
</evidence>
<dbReference type="GO" id="GO:0016625">
    <property type="term" value="F:oxidoreductase activity, acting on the aldehyde or oxo group of donors, iron-sulfur protein as acceptor"/>
    <property type="evidence" value="ECO:0007669"/>
    <property type="project" value="UniProtKB-ARBA"/>
</dbReference>
<dbReference type="GO" id="GO:0045333">
    <property type="term" value="P:cellular respiration"/>
    <property type="evidence" value="ECO:0007669"/>
    <property type="project" value="UniProtKB-ARBA"/>
</dbReference>
<gene>
    <name evidence="4" type="ORF">MNBD_ALPHA01-1502</name>
</gene>
<dbReference type="InterPro" id="IPR011766">
    <property type="entry name" value="TPP_enzyme_TPP-bd"/>
</dbReference>
<name>A0A3B0SSM6_9ZZZZ</name>
<dbReference type="InterPro" id="IPR051457">
    <property type="entry name" value="2-oxoacid:Fd_oxidoreductase"/>
</dbReference>
<reference evidence="4" key="1">
    <citation type="submission" date="2018-06" db="EMBL/GenBank/DDBJ databases">
        <authorList>
            <person name="Zhirakovskaya E."/>
        </authorList>
    </citation>
    <scope>NUCLEOTIDE SEQUENCE</scope>
</reference>
<dbReference type="Pfam" id="PF02775">
    <property type="entry name" value="TPP_enzyme_C"/>
    <property type="match status" value="1"/>
</dbReference>
<sequence length="310" mass="34226">MNKQVALSPKKKNDQKTDQKTEQEVIREFEIRDYLRLDLFPHFMCPGCGHGIALRALLWAIHAQGIDKDKLAIVSGIGCSGRVGTYIDANTYHTTHGRPLAFATGLKLARPDLHVVVITGDGDCLAIGGNHLIHAARRNLDITCLMLNNEIYGMTGGQVSPTTPHERFTTTTPAGNIEPVFDASRLAEASGAGFVGREVTIHLPRLRDLIAEGLEYKGFSFIEVISDCTEINGRKNDLGSSAEMVLGQTRSMRPADFKYGELDNNVVDHPFRANSMNTGIFVKSDRPEYGQSYRDMVDQIQKAQQKGDRP</sequence>
<dbReference type="EC" id="1.2.7.-" evidence="4"/>
<dbReference type="GO" id="GO:0030976">
    <property type="term" value="F:thiamine pyrophosphate binding"/>
    <property type="evidence" value="ECO:0007669"/>
    <property type="project" value="InterPro"/>
</dbReference>
<dbReference type="EMBL" id="UOEJ01000259">
    <property type="protein sequence ID" value="VAW07103.1"/>
    <property type="molecule type" value="Genomic_DNA"/>
</dbReference>
<dbReference type="AlphaFoldDB" id="A0A3B0SSM6"/>
<keyword evidence="1 4" id="KW-0560">Oxidoreductase</keyword>
<protein>
    <submittedName>
        <fullName evidence="4">2-oxoglutarate/2-oxoacid ferredoxin oxidoreductase, beta subunit</fullName>
        <ecNumber evidence="4">1.2.7.-</ecNumber>
    </submittedName>
</protein>
<dbReference type="PANTHER" id="PTHR48084">
    <property type="entry name" value="2-OXOGLUTARATE OXIDOREDUCTASE SUBUNIT KORB-RELATED"/>
    <property type="match status" value="1"/>
</dbReference>
<dbReference type="CDD" id="cd03375">
    <property type="entry name" value="TPP_OGFOR"/>
    <property type="match status" value="1"/>
</dbReference>
<evidence type="ECO:0000313" key="4">
    <source>
        <dbReference type="EMBL" id="VAW07103.1"/>
    </source>
</evidence>
<evidence type="ECO:0000256" key="1">
    <source>
        <dbReference type="ARBA" id="ARBA00023002"/>
    </source>
</evidence>
<dbReference type="PANTHER" id="PTHR48084:SF1">
    <property type="entry name" value="2-OXOGLUTARATE SYNTHASE SUBUNIT KORB"/>
    <property type="match status" value="1"/>
</dbReference>
<dbReference type="Gene3D" id="3.40.50.970">
    <property type="match status" value="1"/>
</dbReference>
<feature type="region of interest" description="Disordered" evidence="2">
    <location>
        <begin position="1"/>
        <end position="22"/>
    </location>
</feature>
<feature type="compositionally biased region" description="Basic and acidic residues" evidence="2">
    <location>
        <begin position="11"/>
        <end position="22"/>
    </location>
</feature>
<feature type="domain" description="Thiamine pyrophosphate enzyme TPP-binding" evidence="3">
    <location>
        <begin position="77"/>
        <end position="224"/>
    </location>
</feature>